<evidence type="ECO:0000256" key="1">
    <source>
        <dbReference type="SAM" id="MobiDB-lite"/>
    </source>
</evidence>
<sequence length="147" mass="15060">MSTTSASAVPSPPATAASAKKPAASITPTAVASKLTDEQWGRQAVAAQSSGLLGCMEQDLVRNPNAPKAYTVSVLIESDGAPLNSSTTFSPTASSGFTMCARNVIFYGFNGRYGSGPPSHKPFTFATSVAFPNAKPAAKAESGRGWD</sequence>
<proteinExistence type="predicted"/>
<reference evidence="2 3" key="1">
    <citation type="submission" date="2015-08" db="EMBL/GenBank/DDBJ databases">
        <authorList>
            <person name="Babu N.S."/>
            <person name="Beckwith C.J."/>
            <person name="Beseler K.G."/>
            <person name="Brison A."/>
            <person name="Carone J.V."/>
            <person name="Caskin T.P."/>
            <person name="Diamond M."/>
            <person name="Durham M.E."/>
            <person name="Foxe J.M."/>
            <person name="Go M."/>
            <person name="Henderson B.A."/>
            <person name="Jones I.B."/>
            <person name="McGettigan J.A."/>
            <person name="Micheletti S.J."/>
            <person name="Nasrallah M.E."/>
            <person name="Ortiz D."/>
            <person name="Piller C.R."/>
            <person name="Privatt S.R."/>
            <person name="Schneider S.L."/>
            <person name="Sharp S."/>
            <person name="Smith T.C."/>
            <person name="Stanton J.D."/>
            <person name="Ullery H.E."/>
            <person name="Wilson R.J."/>
            <person name="Serrano M.G."/>
            <person name="Buck G."/>
            <person name="Lee V."/>
            <person name="Wang Y."/>
            <person name="Carvalho R."/>
            <person name="Voegtly L."/>
            <person name="Shi R."/>
            <person name="Duckworth R."/>
            <person name="Johnson A."/>
            <person name="Loviza R."/>
            <person name="Walstead R."/>
            <person name="Shah Z."/>
            <person name="Kiflezghi M."/>
            <person name="Wade K."/>
            <person name="Ball S.L."/>
            <person name="Bradley K.W."/>
            <person name="Asai D.J."/>
            <person name="Bowman C.A."/>
            <person name="Russell D.A."/>
            <person name="Pope W.H."/>
            <person name="Jacobs-Sera D."/>
            <person name="Hendrix R.W."/>
            <person name="Hatfull G.F."/>
        </authorList>
    </citation>
    <scope>NUCLEOTIDE SEQUENCE [LARGE SCALE GENOMIC DNA]</scope>
    <source>
        <strain evidence="2 3">DSM 27648</strain>
    </source>
</reference>
<dbReference type="AlphaFoldDB" id="A0A0K1Q7I9"/>
<evidence type="ECO:0000313" key="3">
    <source>
        <dbReference type="Proteomes" id="UP000064967"/>
    </source>
</evidence>
<accession>A0A0K1Q7I9</accession>
<organism evidence="2 3">
    <name type="scientific">Labilithrix luteola</name>
    <dbReference type="NCBI Taxonomy" id="1391654"/>
    <lineage>
        <taxon>Bacteria</taxon>
        <taxon>Pseudomonadati</taxon>
        <taxon>Myxococcota</taxon>
        <taxon>Polyangia</taxon>
        <taxon>Polyangiales</taxon>
        <taxon>Labilitrichaceae</taxon>
        <taxon>Labilithrix</taxon>
    </lineage>
</organism>
<name>A0A0K1Q7I9_9BACT</name>
<gene>
    <name evidence="2" type="ORF">AKJ09_08033</name>
</gene>
<keyword evidence="3" id="KW-1185">Reference proteome</keyword>
<dbReference type="KEGG" id="llu:AKJ09_08033"/>
<protein>
    <submittedName>
        <fullName evidence="2">Uncharacterized protein</fullName>
    </submittedName>
</protein>
<dbReference type="Proteomes" id="UP000064967">
    <property type="component" value="Chromosome"/>
</dbReference>
<dbReference type="EMBL" id="CP012333">
    <property type="protein sequence ID" value="AKV01370.1"/>
    <property type="molecule type" value="Genomic_DNA"/>
</dbReference>
<evidence type="ECO:0000313" key="2">
    <source>
        <dbReference type="EMBL" id="AKV01370.1"/>
    </source>
</evidence>
<feature type="region of interest" description="Disordered" evidence="1">
    <location>
        <begin position="1"/>
        <end position="24"/>
    </location>
</feature>